<dbReference type="SUPFAM" id="SSF52129">
    <property type="entry name" value="Caspase-like"/>
    <property type="match status" value="1"/>
</dbReference>
<keyword evidence="2" id="KW-0472">Membrane</keyword>
<feature type="transmembrane region" description="Helical" evidence="2">
    <location>
        <begin position="341"/>
        <end position="360"/>
    </location>
</feature>
<evidence type="ECO:0000256" key="2">
    <source>
        <dbReference type="SAM" id="Phobius"/>
    </source>
</evidence>
<comment type="caution">
    <text evidence="4">The sequence shown here is derived from an EMBL/GenBank/DDBJ whole genome shotgun (WGS) entry which is preliminary data.</text>
</comment>
<name>A0ABX4WPA0_9CYAN</name>
<dbReference type="InterPro" id="IPR011600">
    <property type="entry name" value="Pept_C14_caspase"/>
</dbReference>
<dbReference type="InterPro" id="IPR029030">
    <property type="entry name" value="Caspase-like_dom_sf"/>
</dbReference>
<gene>
    <name evidence="4" type="ORF">CEP15_08700</name>
</gene>
<feature type="compositionally biased region" description="Basic residues" evidence="1">
    <location>
        <begin position="477"/>
        <end position="486"/>
    </location>
</feature>
<feature type="domain" description="Peptidase C14 caspase" evidence="3">
    <location>
        <begin position="5"/>
        <end position="207"/>
    </location>
</feature>
<accession>A0ABX4WPA0</accession>
<evidence type="ECO:0000256" key="1">
    <source>
        <dbReference type="SAM" id="MobiDB-lite"/>
    </source>
</evidence>
<reference evidence="4 5" key="1">
    <citation type="submission" date="2017-06" db="EMBL/GenBank/DDBJ databases">
        <title>Genome variation in co-occurring toxic Cylindrospermopsis raciborskii strains determines phenotypic plasticity.</title>
        <authorList>
            <person name="Willis A."/>
            <person name="Woodhouse J."/>
            <person name="Ongley S."/>
            <person name="Jex A."/>
            <person name="Burford M."/>
            <person name="Neilan B."/>
        </authorList>
    </citation>
    <scope>NUCLEOTIDE SEQUENCE [LARGE SCALE GENOMIC DNA]</scope>
    <source>
        <strain evidence="4 5">C07</strain>
    </source>
</reference>
<dbReference type="Pfam" id="PF00656">
    <property type="entry name" value="Peptidase_C14"/>
    <property type="match status" value="1"/>
</dbReference>
<dbReference type="InterPro" id="IPR052039">
    <property type="entry name" value="Caspase-related_regulators"/>
</dbReference>
<evidence type="ECO:0000259" key="3">
    <source>
        <dbReference type="Pfam" id="PF00656"/>
    </source>
</evidence>
<protein>
    <submittedName>
        <fullName evidence="4">Peptidase C14</fullName>
    </submittedName>
</protein>
<sequence length="486" mass="54114">MANYWAITIGINQYELFQPLGWAQNDAEALNDLLVTELGFLEENCLLMTNSSPARGERSSHPNRENILYFLHELEAKFWQPGDYLWFFLSGYGVNYNNKDYLLPQDANPDRIGETAIPVGEIMQGFQTAGLNVLLIFDINRAFGTQADAPVGQEMLDLARELNMAIMLSCSPEQFSHESSELGHGFFTAALLEALSSAQCRSLKDLDSYLSYLAPQLCQHHWRPIQNPVIAIPDRLNSMFPASELEEAWKHDSNEQLIFPQESFAQILPLAQEIQSQKSPDLNSFLPENQIAENKNQSTVTSLQSHGGGNRGGSRFIPILPFAKDYAQPSTLQSAPLWQQFIWWGGGTIVGVIVMGTIILQNHASFRLHKLSTPHNTSSKSEFSQNLTSPVLDTAKSLIRPDQASSYGDAIKMAKKIPPGQPEFDLAQAAINDWSDQILQLAKNHADQGELSQAIETAGLVPPQTSAFEDAQDAIQKWRRQKDRGG</sequence>
<proteinExistence type="predicted"/>
<evidence type="ECO:0000313" key="4">
    <source>
        <dbReference type="EMBL" id="PNJ98160.1"/>
    </source>
</evidence>
<keyword evidence="5" id="KW-1185">Reference proteome</keyword>
<dbReference type="Gene3D" id="3.40.50.1460">
    <property type="match status" value="1"/>
</dbReference>
<dbReference type="PANTHER" id="PTHR22576">
    <property type="entry name" value="MUCOSA ASSOCIATED LYMPHOID TISSUE LYMPHOMA TRANSLOCATION PROTEIN 1/PARACASPASE"/>
    <property type="match status" value="1"/>
</dbReference>
<organism evidence="4 5">
    <name type="scientific">Cylindrospermopsis raciborskii C07</name>
    <dbReference type="NCBI Taxonomy" id="2014886"/>
    <lineage>
        <taxon>Bacteria</taxon>
        <taxon>Bacillati</taxon>
        <taxon>Cyanobacteriota</taxon>
        <taxon>Cyanophyceae</taxon>
        <taxon>Nostocales</taxon>
        <taxon>Aphanizomenonaceae</taxon>
        <taxon>Cylindrospermopsis</taxon>
    </lineage>
</organism>
<dbReference type="Proteomes" id="UP000236284">
    <property type="component" value="Unassembled WGS sequence"/>
</dbReference>
<dbReference type="EMBL" id="NJHS01000047">
    <property type="protein sequence ID" value="PNJ98160.1"/>
    <property type="molecule type" value="Genomic_DNA"/>
</dbReference>
<keyword evidence="2" id="KW-0812">Transmembrane</keyword>
<feature type="region of interest" description="Disordered" evidence="1">
    <location>
        <begin position="463"/>
        <end position="486"/>
    </location>
</feature>
<evidence type="ECO:0000313" key="5">
    <source>
        <dbReference type="Proteomes" id="UP000236284"/>
    </source>
</evidence>
<dbReference type="RefSeq" id="WP_071241976.1">
    <property type="nucleotide sequence ID" value="NZ_NJHS01000047.1"/>
</dbReference>
<dbReference type="PANTHER" id="PTHR22576:SF37">
    <property type="entry name" value="MUCOSA-ASSOCIATED LYMPHOID TISSUE LYMPHOMA TRANSLOCATION PROTEIN 1"/>
    <property type="match status" value="1"/>
</dbReference>
<keyword evidence="2" id="KW-1133">Transmembrane helix</keyword>